<dbReference type="PANTHER" id="PTHR12992:SF11">
    <property type="entry name" value="MITOCHONDRIAL COENZYME A DIPHOSPHATASE NUDT8"/>
    <property type="match status" value="1"/>
</dbReference>
<dbReference type="RefSeq" id="WP_062472243.1">
    <property type="nucleotide sequence ID" value="NZ_BBYN01000041.1"/>
</dbReference>
<evidence type="ECO:0000259" key="7">
    <source>
        <dbReference type="PROSITE" id="PS51462"/>
    </source>
</evidence>
<dbReference type="Proteomes" id="UP000188993">
    <property type="component" value="Chromosome"/>
</dbReference>
<comment type="cofactor">
    <cofactor evidence="1">
        <name>Mn(2+)</name>
        <dbReference type="ChEBI" id="CHEBI:29035"/>
    </cofactor>
</comment>
<evidence type="ECO:0000256" key="3">
    <source>
        <dbReference type="ARBA" id="ARBA00022723"/>
    </source>
</evidence>
<dbReference type="PROSITE" id="PS51462">
    <property type="entry name" value="NUDIX"/>
    <property type="match status" value="1"/>
</dbReference>
<evidence type="ECO:0000313" key="9">
    <source>
        <dbReference type="Proteomes" id="UP000188993"/>
    </source>
</evidence>
<name>A0A1S6IQ26_9LACT</name>
<keyword evidence="9" id="KW-1185">Reference proteome</keyword>
<dbReference type="PANTHER" id="PTHR12992">
    <property type="entry name" value="NUDIX HYDROLASE"/>
    <property type="match status" value="1"/>
</dbReference>
<dbReference type="InterPro" id="IPR045121">
    <property type="entry name" value="CoAse"/>
</dbReference>
<keyword evidence="4 8" id="KW-0378">Hydrolase</keyword>
<dbReference type="EC" id="3.6.1.-" evidence="8"/>
<dbReference type="SUPFAM" id="SSF55811">
    <property type="entry name" value="Nudix"/>
    <property type="match status" value="1"/>
</dbReference>
<keyword evidence="6" id="KW-0464">Manganese</keyword>
<dbReference type="AlphaFoldDB" id="A0A1S6IQ26"/>
<dbReference type="GO" id="GO:0010945">
    <property type="term" value="F:coenzyme A diphosphatase activity"/>
    <property type="evidence" value="ECO:0007669"/>
    <property type="project" value="InterPro"/>
</dbReference>
<evidence type="ECO:0000256" key="2">
    <source>
        <dbReference type="ARBA" id="ARBA00001946"/>
    </source>
</evidence>
<sequence length="206" mass="24055">MIEEIENMLADYQPSPLGNQRLYSVMLPLIQREGEWHILFERRSQKISQPGQTSFPGGAVEMGESFKQAAIRETMEELNLSRNQIELLGEIDYIVSEERLIHCFVCKLTAPFETIHYDEAEVAAIFTIPLQYFIKNRPTYYTSRFVLEHDDDFPYDLVPTGKGYRFNGGKHRIPFYRINGYSLWGYTANLTDHFIDLLTSRKIKPF</sequence>
<evidence type="ECO:0000256" key="4">
    <source>
        <dbReference type="ARBA" id="ARBA00022801"/>
    </source>
</evidence>
<keyword evidence="5" id="KW-0460">Magnesium</keyword>
<dbReference type="CDD" id="cd03426">
    <property type="entry name" value="NUDIX_CoAse_Nudt7"/>
    <property type="match status" value="1"/>
</dbReference>
<proteinExistence type="predicted"/>
<dbReference type="KEGG" id="jda:BW727_101203"/>
<evidence type="ECO:0000256" key="1">
    <source>
        <dbReference type="ARBA" id="ARBA00001936"/>
    </source>
</evidence>
<accession>A0A1S6IQ26</accession>
<dbReference type="InterPro" id="IPR020084">
    <property type="entry name" value="NUDIX_hydrolase_CS"/>
</dbReference>
<evidence type="ECO:0000313" key="8">
    <source>
        <dbReference type="EMBL" id="AQS53570.1"/>
    </source>
</evidence>
<reference evidence="8 9" key="1">
    <citation type="journal article" date="2014" name="Int. J. Syst. Evol. Microbiol.">
        <title>Jeotgalibaca dankookensis gen. nov., sp. nov., a member of the family Carnobacteriaceae, isolated from seujeot (Korean traditional food).</title>
        <authorList>
            <person name="Lee D.G."/>
            <person name="Trujillo M.E."/>
            <person name="Kang H."/>
            <person name="Ahn T.Y."/>
        </authorList>
    </citation>
    <scope>NUCLEOTIDE SEQUENCE [LARGE SCALE GENOMIC DNA]</scope>
    <source>
        <strain evidence="8 9">EX-07</strain>
    </source>
</reference>
<dbReference type="OrthoDB" id="9802805at2"/>
<evidence type="ECO:0000256" key="5">
    <source>
        <dbReference type="ARBA" id="ARBA00022842"/>
    </source>
</evidence>
<organism evidence="8 9">
    <name type="scientific">Jeotgalibaca dankookensis</name>
    <dbReference type="NCBI Taxonomy" id="708126"/>
    <lineage>
        <taxon>Bacteria</taxon>
        <taxon>Bacillati</taxon>
        <taxon>Bacillota</taxon>
        <taxon>Bacilli</taxon>
        <taxon>Lactobacillales</taxon>
        <taxon>Carnobacteriaceae</taxon>
        <taxon>Jeotgalibaca</taxon>
    </lineage>
</organism>
<dbReference type="InterPro" id="IPR000086">
    <property type="entry name" value="NUDIX_hydrolase_dom"/>
</dbReference>
<evidence type="ECO:0000256" key="6">
    <source>
        <dbReference type="ARBA" id="ARBA00023211"/>
    </source>
</evidence>
<dbReference type="PROSITE" id="PS00893">
    <property type="entry name" value="NUDIX_BOX"/>
    <property type="match status" value="1"/>
</dbReference>
<dbReference type="EMBL" id="CP019728">
    <property type="protein sequence ID" value="AQS53570.1"/>
    <property type="molecule type" value="Genomic_DNA"/>
</dbReference>
<dbReference type="Gene3D" id="3.90.79.10">
    <property type="entry name" value="Nucleoside Triphosphate Pyrophosphohydrolase"/>
    <property type="match status" value="1"/>
</dbReference>
<dbReference type="Pfam" id="PF00293">
    <property type="entry name" value="NUDIX"/>
    <property type="match status" value="1"/>
</dbReference>
<keyword evidence="3" id="KW-0479">Metal-binding</keyword>
<feature type="domain" description="Nudix hydrolase" evidence="7">
    <location>
        <begin position="21"/>
        <end position="151"/>
    </location>
</feature>
<dbReference type="STRING" id="708126.BW727_101203"/>
<dbReference type="GO" id="GO:0046872">
    <property type="term" value="F:metal ion binding"/>
    <property type="evidence" value="ECO:0007669"/>
    <property type="project" value="UniProtKB-KW"/>
</dbReference>
<comment type="cofactor">
    <cofactor evidence="2">
        <name>Mg(2+)</name>
        <dbReference type="ChEBI" id="CHEBI:18420"/>
    </cofactor>
</comment>
<protein>
    <submittedName>
        <fullName evidence="8">Putative Nudix hydrolase NudL</fullName>
        <ecNumber evidence="8">3.6.1.-</ecNumber>
    </submittedName>
</protein>
<dbReference type="InterPro" id="IPR015797">
    <property type="entry name" value="NUDIX_hydrolase-like_dom_sf"/>
</dbReference>
<gene>
    <name evidence="8" type="primary">nudL</name>
    <name evidence="8" type="ORF">BW727_101203</name>
</gene>